<evidence type="ECO:0000259" key="14">
    <source>
        <dbReference type="Pfam" id="PF06280"/>
    </source>
</evidence>
<dbReference type="PANTHER" id="PTHR43806">
    <property type="entry name" value="PEPTIDASE S8"/>
    <property type="match status" value="1"/>
</dbReference>
<dbReference type="PROSITE" id="PS00138">
    <property type="entry name" value="SUBTILASE_SER"/>
    <property type="match status" value="1"/>
</dbReference>
<name>A0A0C4CSJ1_MAGP6</name>
<dbReference type="InterPro" id="IPR010435">
    <property type="entry name" value="C5a/SBT2-like_Fn3"/>
</dbReference>
<dbReference type="OrthoDB" id="10256524at2759"/>
<dbReference type="PROSITE" id="PS00136">
    <property type="entry name" value="SUBTILASE_ASP"/>
    <property type="match status" value="1"/>
</dbReference>
<feature type="domain" description="PA" evidence="13">
    <location>
        <begin position="375"/>
        <end position="440"/>
    </location>
</feature>
<dbReference type="OMA" id="DCADFFA"/>
<dbReference type="InterPro" id="IPR023828">
    <property type="entry name" value="Peptidase_S8_Ser-AS"/>
</dbReference>
<dbReference type="InterPro" id="IPR034187">
    <property type="entry name" value="Peptidases_S8_5"/>
</dbReference>
<dbReference type="EnsemblFungi" id="MAPG_09314T0">
    <property type="protein sequence ID" value="MAPG_09314T0"/>
    <property type="gene ID" value="MAPG_09314"/>
</dbReference>
<reference evidence="15" key="3">
    <citation type="submission" date="2011-03" db="EMBL/GenBank/DDBJ databases">
        <title>Annotation of Magnaporthe poae ATCC 64411.</title>
        <authorList>
            <person name="Ma L.-J."/>
            <person name="Dead R."/>
            <person name="Young S.K."/>
            <person name="Zeng Q."/>
            <person name="Gargeya S."/>
            <person name="Fitzgerald M."/>
            <person name="Haas B."/>
            <person name="Abouelleil A."/>
            <person name="Alvarado L."/>
            <person name="Arachchi H.M."/>
            <person name="Berlin A."/>
            <person name="Brown A."/>
            <person name="Chapman S.B."/>
            <person name="Chen Z."/>
            <person name="Dunbar C."/>
            <person name="Freedman E."/>
            <person name="Gearin G."/>
            <person name="Gellesch M."/>
            <person name="Goldberg J."/>
            <person name="Griggs A."/>
            <person name="Gujja S."/>
            <person name="Heiman D."/>
            <person name="Howarth C."/>
            <person name="Larson L."/>
            <person name="Lui A."/>
            <person name="MacDonald P.J.P."/>
            <person name="Mehta T."/>
            <person name="Montmayeur A."/>
            <person name="Murphy C."/>
            <person name="Neiman D."/>
            <person name="Pearson M."/>
            <person name="Priest M."/>
            <person name="Roberts A."/>
            <person name="Saif S."/>
            <person name="Shea T."/>
            <person name="Shenoy N."/>
            <person name="Sisk P."/>
            <person name="Stolte C."/>
            <person name="Sykes S."/>
            <person name="Yandava C."/>
            <person name="Wortman J."/>
            <person name="Nusbaum C."/>
            <person name="Birren B."/>
        </authorList>
    </citation>
    <scope>NUCLEOTIDE SEQUENCE</scope>
    <source>
        <strain evidence="15">ATCC 64411</strain>
    </source>
</reference>
<keyword evidence="6 9" id="KW-0378">Hydrolase</keyword>
<dbReference type="InterPro" id="IPR046450">
    <property type="entry name" value="PA_dom_sf"/>
</dbReference>
<evidence type="ECO:0000313" key="17">
    <source>
        <dbReference type="EnsemblFungi" id="MAPG_09314T1"/>
    </source>
</evidence>
<dbReference type="InterPro" id="IPR022398">
    <property type="entry name" value="Peptidase_S8_His-AS"/>
</dbReference>
<feature type="domain" description="Peptidase S8/S53" evidence="12">
    <location>
        <begin position="162"/>
        <end position="590"/>
    </location>
</feature>
<evidence type="ECO:0000256" key="8">
    <source>
        <dbReference type="PIRSR" id="PIRSR615500-1"/>
    </source>
</evidence>
<dbReference type="InterPro" id="IPR023827">
    <property type="entry name" value="Peptidase_S8_Asp-AS"/>
</dbReference>
<dbReference type="SUPFAM" id="SSF52025">
    <property type="entry name" value="PA domain"/>
    <property type="match status" value="1"/>
</dbReference>
<dbReference type="eggNOG" id="KOG4266">
    <property type="taxonomic scope" value="Eukaryota"/>
</dbReference>
<dbReference type="CDD" id="cd02124">
    <property type="entry name" value="PA_PoS1_like"/>
    <property type="match status" value="1"/>
</dbReference>
<dbReference type="PANTHER" id="PTHR43806:SF66">
    <property type="entry name" value="SERIN ENDOPEPTIDASE"/>
    <property type="match status" value="1"/>
</dbReference>
<evidence type="ECO:0000256" key="6">
    <source>
        <dbReference type="ARBA" id="ARBA00022801"/>
    </source>
</evidence>
<feature type="signal peptide" evidence="11">
    <location>
        <begin position="1"/>
        <end position="17"/>
    </location>
</feature>
<evidence type="ECO:0000256" key="9">
    <source>
        <dbReference type="PROSITE-ProRule" id="PRU01240"/>
    </source>
</evidence>
<dbReference type="PROSITE" id="PS00137">
    <property type="entry name" value="SUBTILASE_HIS"/>
    <property type="match status" value="1"/>
</dbReference>
<comment type="similarity">
    <text evidence="1 9 10">Belongs to the peptidase S8 family.</text>
</comment>
<reference evidence="15" key="1">
    <citation type="submission" date="2010-05" db="EMBL/GenBank/DDBJ databases">
        <title>The Genome Sequence of Magnaporthe poae strain ATCC 64411.</title>
        <authorList>
            <consortium name="The Broad Institute Genome Sequencing Platform"/>
            <consortium name="Broad Institute Genome Sequencing Center for Infectious Disease"/>
            <person name="Ma L.-J."/>
            <person name="Dead R."/>
            <person name="Young S."/>
            <person name="Zeng Q."/>
            <person name="Koehrsen M."/>
            <person name="Alvarado L."/>
            <person name="Berlin A."/>
            <person name="Chapman S.B."/>
            <person name="Chen Z."/>
            <person name="Freedman E."/>
            <person name="Gellesch M."/>
            <person name="Goldberg J."/>
            <person name="Griggs A."/>
            <person name="Gujja S."/>
            <person name="Heilman E.R."/>
            <person name="Heiman D."/>
            <person name="Hepburn T."/>
            <person name="Howarth C."/>
            <person name="Jen D."/>
            <person name="Larson L."/>
            <person name="Mehta T."/>
            <person name="Neiman D."/>
            <person name="Pearson M."/>
            <person name="Roberts A."/>
            <person name="Saif S."/>
            <person name="Shea T."/>
            <person name="Shenoy N."/>
            <person name="Sisk P."/>
            <person name="Stolte C."/>
            <person name="Sykes S."/>
            <person name="Walk T."/>
            <person name="White J."/>
            <person name="Yandava C."/>
            <person name="Haas B."/>
            <person name="Nusbaum C."/>
            <person name="Birren B."/>
        </authorList>
    </citation>
    <scope>NUCLEOTIDE SEQUENCE</scope>
    <source>
        <strain evidence="15">ATCC 64411</strain>
    </source>
</reference>
<dbReference type="GO" id="GO:0016020">
    <property type="term" value="C:membrane"/>
    <property type="evidence" value="ECO:0007669"/>
    <property type="project" value="InterPro"/>
</dbReference>
<feature type="active site" description="Charge relay system" evidence="8 9">
    <location>
        <position position="546"/>
    </location>
</feature>
<evidence type="ECO:0000256" key="10">
    <source>
        <dbReference type="RuleBase" id="RU003355"/>
    </source>
</evidence>
<dbReference type="GO" id="GO:0006508">
    <property type="term" value="P:proteolysis"/>
    <property type="evidence" value="ECO:0007669"/>
    <property type="project" value="UniProtKB-KW"/>
</dbReference>
<reference evidence="17" key="5">
    <citation type="submission" date="2015-06" db="UniProtKB">
        <authorList>
            <consortium name="EnsemblFungi"/>
        </authorList>
    </citation>
    <scope>IDENTIFICATION</scope>
    <source>
        <strain evidence="17">ATCC 64411</strain>
    </source>
</reference>
<evidence type="ECO:0000259" key="12">
    <source>
        <dbReference type="Pfam" id="PF00082"/>
    </source>
</evidence>
<dbReference type="SUPFAM" id="SSF52743">
    <property type="entry name" value="Subtilisin-like"/>
    <property type="match status" value="1"/>
</dbReference>
<dbReference type="STRING" id="644358.A0A0C4CSJ1"/>
<gene>
    <name evidence="15" type="ORF">MAPG_09314</name>
</gene>
<dbReference type="EMBL" id="GL876974">
    <property type="protein sequence ID" value="KLU90351.1"/>
    <property type="molecule type" value="Genomic_DNA"/>
</dbReference>
<dbReference type="Pfam" id="PF06280">
    <property type="entry name" value="fn3_5"/>
    <property type="match status" value="1"/>
</dbReference>
<evidence type="ECO:0000256" key="11">
    <source>
        <dbReference type="SAM" id="SignalP"/>
    </source>
</evidence>
<dbReference type="VEuPathDB" id="FungiDB:MAPG_09314"/>
<dbReference type="Gene3D" id="3.40.50.200">
    <property type="entry name" value="Peptidase S8/S53 domain"/>
    <property type="match status" value="1"/>
</dbReference>
<evidence type="ECO:0000256" key="1">
    <source>
        <dbReference type="ARBA" id="ARBA00011073"/>
    </source>
</evidence>
<evidence type="ECO:0000313" key="16">
    <source>
        <dbReference type="EMBL" id="KLU90352.1"/>
    </source>
</evidence>
<dbReference type="EMBL" id="ADBL01002279">
    <property type="status" value="NOT_ANNOTATED_CDS"/>
    <property type="molecule type" value="Genomic_DNA"/>
</dbReference>
<evidence type="ECO:0000313" key="18">
    <source>
        <dbReference type="Proteomes" id="UP000011715"/>
    </source>
</evidence>
<keyword evidence="7 9" id="KW-0720">Serine protease</keyword>
<evidence type="ECO:0000256" key="4">
    <source>
        <dbReference type="ARBA" id="ARBA00022670"/>
    </source>
</evidence>
<protein>
    <submittedName>
        <fullName evidence="15 16">Minor extracellular protease vpr</fullName>
    </submittedName>
</protein>
<keyword evidence="18" id="KW-1185">Reference proteome</keyword>
<reference evidence="17" key="4">
    <citation type="journal article" date="2015" name="G3 (Bethesda)">
        <title>Genome sequences of three phytopathogenic species of the Magnaporthaceae family of fungi.</title>
        <authorList>
            <person name="Okagaki L.H."/>
            <person name="Nunes C.C."/>
            <person name="Sailsbery J."/>
            <person name="Clay B."/>
            <person name="Brown D."/>
            <person name="John T."/>
            <person name="Oh Y."/>
            <person name="Young N."/>
            <person name="Fitzgerald M."/>
            <person name="Haas B.J."/>
            <person name="Zeng Q."/>
            <person name="Young S."/>
            <person name="Adiconis X."/>
            <person name="Fan L."/>
            <person name="Levin J.Z."/>
            <person name="Mitchell T.K."/>
            <person name="Okubara P.A."/>
            <person name="Farman M.L."/>
            <person name="Kohn L.M."/>
            <person name="Birren B."/>
            <person name="Ma L.-J."/>
            <person name="Dean R.A."/>
        </authorList>
    </citation>
    <scope>NUCLEOTIDE SEQUENCE</scope>
    <source>
        <strain evidence="17">ATCC 64411 / 73-15</strain>
    </source>
</reference>
<dbReference type="CDD" id="cd07489">
    <property type="entry name" value="Peptidases_S8_5"/>
    <property type="match status" value="1"/>
</dbReference>
<dbReference type="InterPro" id="IPR015500">
    <property type="entry name" value="Peptidase_S8_subtilisin-rel"/>
</dbReference>
<dbReference type="InterPro" id="IPR050131">
    <property type="entry name" value="Peptidase_S8_subtilisin-like"/>
</dbReference>
<dbReference type="Pfam" id="PF00082">
    <property type="entry name" value="Peptidase_S8"/>
    <property type="match status" value="1"/>
</dbReference>
<keyword evidence="3" id="KW-0964">Secreted</keyword>
<dbReference type="GO" id="GO:0004252">
    <property type="term" value="F:serine-type endopeptidase activity"/>
    <property type="evidence" value="ECO:0007669"/>
    <property type="project" value="UniProtKB-UniRule"/>
</dbReference>
<feature type="domain" description="C5a peptidase/Subtilisin-like protease SBT2-like Fn3-like" evidence="14">
    <location>
        <begin position="623"/>
        <end position="737"/>
    </location>
</feature>
<feature type="chain" id="PRO_5009385067" evidence="11">
    <location>
        <begin position="18"/>
        <end position="920"/>
    </location>
</feature>
<keyword evidence="5 11" id="KW-0732">Signal</keyword>
<dbReference type="InterPro" id="IPR036852">
    <property type="entry name" value="Peptidase_S8/S53_dom_sf"/>
</dbReference>
<evidence type="ECO:0000256" key="2">
    <source>
        <dbReference type="ARBA" id="ARBA00022512"/>
    </source>
</evidence>
<dbReference type="AlphaFoldDB" id="A0A0C4CSJ1"/>
<dbReference type="InterPro" id="IPR000209">
    <property type="entry name" value="Peptidase_S8/S53_dom"/>
</dbReference>
<dbReference type="Proteomes" id="UP000011715">
    <property type="component" value="Unassembled WGS sequence"/>
</dbReference>
<reference evidence="18" key="2">
    <citation type="submission" date="2010-05" db="EMBL/GenBank/DDBJ databases">
        <title>The genome sequence of Magnaporthe poae strain ATCC 64411.</title>
        <authorList>
            <person name="Ma L.-J."/>
            <person name="Dead R."/>
            <person name="Young S."/>
            <person name="Zeng Q."/>
            <person name="Koehrsen M."/>
            <person name="Alvarado L."/>
            <person name="Berlin A."/>
            <person name="Chapman S.B."/>
            <person name="Chen Z."/>
            <person name="Freedman E."/>
            <person name="Gellesch M."/>
            <person name="Goldberg J."/>
            <person name="Griggs A."/>
            <person name="Gujja S."/>
            <person name="Heilman E.R."/>
            <person name="Heiman D."/>
            <person name="Hepburn T."/>
            <person name="Howarth C."/>
            <person name="Jen D."/>
            <person name="Larson L."/>
            <person name="Mehta T."/>
            <person name="Neiman D."/>
            <person name="Pearson M."/>
            <person name="Roberts A."/>
            <person name="Saif S."/>
            <person name="Shea T."/>
            <person name="Shenoy N."/>
            <person name="Sisk P."/>
            <person name="Stolte C."/>
            <person name="Sykes S."/>
            <person name="Walk T."/>
            <person name="White J."/>
            <person name="Yandava C."/>
            <person name="Haas B."/>
            <person name="Nusbaum C."/>
            <person name="Birren B."/>
        </authorList>
    </citation>
    <scope>NUCLEOTIDE SEQUENCE [LARGE SCALE GENOMIC DNA]</scope>
    <source>
        <strain evidence="18">ATCC 64411 / 73-15</strain>
    </source>
</reference>
<dbReference type="EnsemblFungi" id="MAPG_09314T1">
    <property type="protein sequence ID" value="MAPG_09314T1"/>
    <property type="gene ID" value="MAPG_09314"/>
</dbReference>
<accession>A0A0C4CSJ1</accession>
<organism evidence="17 18">
    <name type="scientific">Magnaporthiopsis poae (strain ATCC 64411 / 73-15)</name>
    <name type="common">Kentucky bluegrass fungus</name>
    <name type="synonym">Magnaporthe poae</name>
    <dbReference type="NCBI Taxonomy" id="644358"/>
    <lineage>
        <taxon>Eukaryota</taxon>
        <taxon>Fungi</taxon>
        <taxon>Dikarya</taxon>
        <taxon>Ascomycota</taxon>
        <taxon>Pezizomycotina</taxon>
        <taxon>Sordariomycetes</taxon>
        <taxon>Sordariomycetidae</taxon>
        <taxon>Magnaporthales</taxon>
        <taxon>Magnaporthaceae</taxon>
        <taxon>Magnaporthiopsis</taxon>
    </lineage>
</organism>
<dbReference type="Gene3D" id="3.50.30.30">
    <property type="match status" value="1"/>
</dbReference>
<feature type="active site" description="Charge relay system" evidence="8 9">
    <location>
        <position position="171"/>
    </location>
</feature>
<dbReference type="PROSITE" id="PS51257">
    <property type="entry name" value="PROKAR_LIPOPROTEIN"/>
    <property type="match status" value="1"/>
</dbReference>
<evidence type="ECO:0000256" key="5">
    <source>
        <dbReference type="ARBA" id="ARBA00022729"/>
    </source>
</evidence>
<evidence type="ECO:0000259" key="13">
    <source>
        <dbReference type="Pfam" id="PF02225"/>
    </source>
</evidence>
<dbReference type="Pfam" id="PF02225">
    <property type="entry name" value="PA"/>
    <property type="match status" value="1"/>
</dbReference>
<dbReference type="InterPro" id="IPR003137">
    <property type="entry name" value="PA_domain"/>
</dbReference>
<keyword evidence="2" id="KW-0134">Cell wall</keyword>
<dbReference type="PRINTS" id="PR00723">
    <property type="entry name" value="SUBTILISIN"/>
</dbReference>
<evidence type="ECO:0000313" key="15">
    <source>
        <dbReference type="EMBL" id="KLU90351.1"/>
    </source>
</evidence>
<evidence type="ECO:0000256" key="3">
    <source>
        <dbReference type="ARBA" id="ARBA00022525"/>
    </source>
</evidence>
<proteinExistence type="inferred from homology"/>
<evidence type="ECO:0000256" key="7">
    <source>
        <dbReference type="ARBA" id="ARBA00022825"/>
    </source>
</evidence>
<feature type="active site" description="Charge relay system" evidence="8 9">
    <location>
        <position position="220"/>
    </location>
</feature>
<dbReference type="PROSITE" id="PS51892">
    <property type="entry name" value="SUBTILASE"/>
    <property type="match status" value="1"/>
</dbReference>
<keyword evidence="4 9" id="KW-0645">Protease</keyword>
<sequence>MVRAALVLSLFATACTAQIPAKPVEKGTASVQRNTAQIVKGAYIVEYEEGHNDPAAFKDKISKDGEVKMDLNSKLFTGASIILHDKERCEETIQKVAALPAVRRVWPVMRYQPPEYTVEWSGNVPDAQSRELMRRQNAAANDTFSPHVMTQVNQLRDAGIRGKGIKIAIVDSGVDWKHEALGGCFGPGCLVSFGYDLVGDAYNATNTPVPDSDPMDCGGHGTHVAGIIAAQTNNPFGIVGAATDVTLGMFRVFGCNGGAQDDVLIKAFGMAYESGADIISASLGGTRGWAEGASAAVVSRIVALGVPCTFSAGNSGPKGLFFSSNPADGHGVTSIASFDNTLSPTLYTVAKYTIEGAAEADFGFVLSGVDAWANVTYPLYSIGFDTTDPANGCNPLPADTPDLTNYVVLIRRGTCAFTQKAANAVAKGARYVLIYNNTPLGAIVMKLEGVPGLLAGASVDAKTGVTWVEALKAGKKVTVAMVDPNSARKTLDVQVNNVTGGYPSDYTSWGPTFEGQMKPQFGAPGGNILSTYPRAKGGYAVMSGTSMACPLTAAVYALIMQVRATKDPRTIENLLSSTAKPTMFNNGQGAVSPLLAPVAQQGGGLLQARDAAYATTLLSTSGISFNDTDNFQPVQNFTISNTADKAITYTLSNLGAGTAYTFADSKALYPDAFPNEIVASYATLNFSEASFTIPAGGRKQLGLTVTPPTGLDASRLAVYSGYVVVNGSDGSHLSLPYQGIYGSLHSHATLDPANTYLASFRPADNSTGASEGGDDGPPLPPAVAANLTFTLPPRGVENVTEYPYASLVEQPNLAVTSPFGTPYVKVDVVPLDVCGGKEAANATTSLGVETIGMPDGFPLSYQPRGRWTSPWTGLLANGSYAPPGVYKFVVRSLRIFGNPDNATEYDTAETVPFRIRYLKA</sequence>
<dbReference type="EMBL" id="GL876974">
    <property type="protein sequence ID" value="KLU90352.1"/>
    <property type="molecule type" value="Genomic_DNA"/>
</dbReference>